<sequence length="148" mass="16125">MHGQLSQDTVVAAAASAVWDVYRGLELGRLVNQLLPDVLGKVEVIEGDGSVGTPGTGYMKEIFTKIDEEKRVKEAETIEGGFKALGFNVYRARFEIIEKDSATSVIRSTIEYEVDDELANLASHVTTKQVEILAEAIGKHLCEKKATG</sequence>
<accession>A0ACC0XBG9</accession>
<keyword evidence="2" id="KW-1185">Reference proteome</keyword>
<comment type="caution">
    <text evidence="1">The sequence shown here is derived from an EMBL/GenBank/DDBJ whole genome shotgun (WGS) entry which is preliminary data.</text>
</comment>
<evidence type="ECO:0000313" key="1">
    <source>
        <dbReference type="EMBL" id="KAJ0013696.1"/>
    </source>
</evidence>
<organism evidence="1 2">
    <name type="scientific">Pistacia integerrima</name>
    <dbReference type="NCBI Taxonomy" id="434235"/>
    <lineage>
        <taxon>Eukaryota</taxon>
        <taxon>Viridiplantae</taxon>
        <taxon>Streptophyta</taxon>
        <taxon>Embryophyta</taxon>
        <taxon>Tracheophyta</taxon>
        <taxon>Spermatophyta</taxon>
        <taxon>Magnoliopsida</taxon>
        <taxon>eudicotyledons</taxon>
        <taxon>Gunneridae</taxon>
        <taxon>Pentapetalae</taxon>
        <taxon>rosids</taxon>
        <taxon>malvids</taxon>
        <taxon>Sapindales</taxon>
        <taxon>Anacardiaceae</taxon>
        <taxon>Pistacia</taxon>
    </lineage>
</organism>
<evidence type="ECO:0000313" key="2">
    <source>
        <dbReference type="Proteomes" id="UP001163603"/>
    </source>
</evidence>
<proteinExistence type="predicted"/>
<dbReference type="EMBL" id="CM047748">
    <property type="protein sequence ID" value="KAJ0013696.1"/>
    <property type="molecule type" value="Genomic_DNA"/>
</dbReference>
<gene>
    <name evidence="1" type="ORF">Pint_21018</name>
</gene>
<name>A0ACC0XBG9_9ROSI</name>
<reference evidence="2" key="1">
    <citation type="journal article" date="2023" name="G3 (Bethesda)">
        <title>Genome assembly and association tests identify interacting loci associated with vigor, precocity, and sex in interspecific pistachio rootstocks.</title>
        <authorList>
            <person name="Palmer W."/>
            <person name="Jacygrad E."/>
            <person name="Sagayaradj S."/>
            <person name="Cavanaugh K."/>
            <person name="Han R."/>
            <person name="Bertier L."/>
            <person name="Beede B."/>
            <person name="Kafkas S."/>
            <person name="Golino D."/>
            <person name="Preece J."/>
            <person name="Michelmore R."/>
        </authorList>
    </citation>
    <scope>NUCLEOTIDE SEQUENCE [LARGE SCALE GENOMIC DNA]</scope>
</reference>
<dbReference type="Proteomes" id="UP001163603">
    <property type="component" value="Chromosome 13"/>
</dbReference>
<protein>
    <submittedName>
        <fullName evidence="1">Uncharacterized protein</fullName>
    </submittedName>
</protein>